<feature type="non-terminal residue" evidence="2">
    <location>
        <position position="257"/>
    </location>
</feature>
<evidence type="ECO:0000313" key="3">
    <source>
        <dbReference type="Proteomes" id="UP000275078"/>
    </source>
</evidence>
<evidence type="ECO:0000256" key="1">
    <source>
        <dbReference type="SAM" id="Phobius"/>
    </source>
</evidence>
<sequence>MTPKTPYQDPKTPLSPTFREEQVLEKHEAVVEKLDQKDLRWKIRVRMGKVILRCLNFACSLVVLSLVASTLYIFHKTSQLPKRNGLPPWAPDTQLWVQYTVLGVSIVSVSIAMIILLAYWKGGHRRAERLAIYWTVMAVSSFILIIVMWSVVGGIHLTEKAQGEGKDLWGWACKDNTRRILFGEDVDYKLVCRQQDWVFVCAIIEIVVELMAIALYVFVFYRLMSKRKLRKSMDLRDKARTDIYLAKLREEDEPECP</sequence>
<accession>A0A3N4HXP8</accession>
<feature type="transmembrane region" description="Helical" evidence="1">
    <location>
        <begin position="50"/>
        <end position="75"/>
    </location>
</feature>
<dbReference type="STRING" id="1160509.A0A3N4HXP8"/>
<keyword evidence="3" id="KW-1185">Reference proteome</keyword>
<evidence type="ECO:0008006" key="4">
    <source>
        <dbReference type="Google" id="ProtNLM"/>
    </source>
</evidence>
<dbReference type="Proteomes" id="UP000275078">
    <property type="component" value="Unassembled WGS sequence"/>
</dbReference>
<organism evidence="2 3">
    <name type="scientific">Ascobolus immersus RN42</name>
    <dbReference type="NCBI Taxonomy" id="1160509"/>
    <lineage>
        <taxon>Eukaryota</taxon>
        <taxon>Fungi</taxon>
        <taxon>Dikarya</taxon>
        <taxon>Ascomycota</taxon>
        <taxon>Pezizomycotina</taxon>
        <taxon>Pezizomycetes</taxon>
        <taxon>Pezizales</taxon>
        <taxon>Ascobolaceae</taxon>
        <taxon>Ascobolus</taxon>
    </lineage>
</organism>
<dbReference type="EMBL" id="ML119729">
    <property type="protein sequence ID" value="RPA77278.1"/>
    <property type="molecule type" value="Genomic_DNA"/>
</dbReference>
<keyword evidence="1" id="KW-1133">Transmembrane helix</keyword>
<protein>
    <recommendedName>
        <fullName evidence="4">MARVEL domain-containing protein</fullName>
    </recommendedName>
</protein>
<dbReference type="OrthoDB" id="5420724at2759"/>
<reference evidence="2 3" key="1">
    <citation type="journal article" date="2018" name="Nat. Ecol. Evol.">
        <title>Pezizomycetes genomes reveal the molecular basis of ectomycorrhizal truffle lifestyle.</title>
        <authorList>
            <person name="Murat C."/>
            <person name="Payen T."/>
            <person name="Noel B."/>
            <person name="Kuo A."/>
            <person name="Morin E."/>
            <person name="Chen J."/>
            <person name="Kohler A."/>
            <person name="Krizsan K."/>
            <person name="Balestrini R."/>
            <person name="Da Silva C."/>
            <person name="Montanini B."/>
            <person name="Hainaut M."/>
            <person name="Levati E."/>
            <person name="Barry K.W."/>
            <person name="Belfiori B."/>
            <person name="Cichocki N."/>
            <person name="Clum A."/>
            <person name="Dockter R.B."/>
            <person name="Fauchery L."/>
            <person name="Guy J."/>
            <person name="Iotti M."/>
            <person name="Le Tacon F."/>
            <person name="Lindquist E.A."/>
            <person name="Lipzen A."/>
            <person name="Malagnac F."/>
            <person name="Mello A."/>
            <person name="Molinier V."/>
            <person name="Miyauchi S."/>
            <person name="Poulain J."/>
            <person name="Riccioni C."/>
            <person name="Rubini A."/>
            <person name="Sitrit Y."/>
            <person name="Splivallo R."/>
            <person name="Traeger S."/>
            <person name="Wang M."/>
            <person name="Zifcakova L."/>
            <person name="Wipf D."/>
            <person name="Zambonelli A."/>
            <person name="Paolocci F."/>
            <person name="Nowrousian M."/>
            <person name="Ottonello S."/>
            <person name="Baldrian P."/>
            <person name="Spatafora J.W."/>
            <person name="Henrissat B."/>
            <person name="Nagy L.G."/>
            <person name="Aury J.M."/>
            <person name="Wincker P."/>
            <person name="Grigoriev I.V."/>
            <person name="Bonfante P."/>
            <person name="Martin F.M."/>
        </authorList>
    </citation>
    <scope>NUCLEOTIDE SEQUENCE [LARGE SCALE GENOMIC DNA]</scope>
    <source>
        <strain evidence="2 3">RN42</strain>
    </source>
</reference>
<keyword evidence="1" id="KW-0812">Transmembrane</keyword>
<dbReference type="PANTHER" id="PTHR42069">
    <property type="entry name" value="HYPHAL ANASTAMOSIS-8 PROTEIN"/>
    <property type="match status" value="1"/>
</dbReference>
<feature type="transmembrane region" description="Helical" evidence="1">
    <location>
        <begin position="131"/>
        <end position="152"/>
    </location>
</feature>
<feature type="transmembrane region" description="Helical" evidence="1">
    <location>
        <begin position="95"/>
        <end position="119"/>
    </location>
</feature>
<name>A0A3N4HXP8_ASCIM</name>
<proteinExistence type="predicted"/>
<keyword evidence="1" id="KW-0472">Membrane</keyword>
<dbReference type="AlphaFoldDB" id="A0A3N4HXP8"/>
<evidence type="ECO:0000313" key="2">
    <source>
        <dbReference type="EMBL" id="RPA77278.1"/>
    </source>
</evidence>
<dbReference type="PANTHER" id="PTHR42069:SF1">
    <property type="entry name" value="MARVEL DOMAIN-CONTAINING PROTEIN"/>
    <property type="match status" value="1"/>
</dbReference>
<gene>
    <name evidence="2" type="ORF">BJ508DRAFT_212973</name>
</gene>
<feature type="transmembrane region" description="Helical" evidence="1">
    <location>
        <begin position="197"/>
        <end position="221"/>
    </location>
</feature>